<evidence type="ECO:0000256" key="1">
    <source>
        <dbReference type="SAM" id="MobiDB-lite"/>
    </source>
</evidence>
<feature type="region of interest" description="Disordered" evidence="1">
    <location>
        <begin position="517"/>
        <end position="555"/>
    </location>
</feature>
<name>A0AAV9JLN3_9PEZI</name>
<comment type="caution">
    <text evidence="2">The sequence shown here is derived from an EMBL/GenBank/DDBJ whole genome shotgun (WGS) entry which is preliminary data.</text>
</comment>
<reference evidence="2 3" key="1">
    <citation type="submission" date="2021-11" db="EMBL/GenBank/DDBJ databases">
        <title>Black yeast isolated from Biological Soil Crust.</title>
        <authorList>
            <person name="Kurbessoian T."/>
        </authorList>
    </citation>
    <scope>NUCLEOTIDE SEQUENCE [LARGE SCALE GENOMIC DNA]</scope>
    <source>
        <strain evidence="2 3">CCFEE 5522</strain>
    </source>
</reference>
<organism evidence="2 3">
    <name type="scientific">Oleoguttula mirabilis</name>
    <dbReference type="NCBI Taxonomy" id="1507867"/>
    <lineage>
        <taxon>Eukaryota</taxon>
        <taxon>Fungi</taxon>
        <taxon>Dikarya</taxon>
        <taxon>Ascomycota</taxon>
        <taxon>Pezizomycotina</taxon>
        <taxon>Dothideomycetes</taxon>
        <taxon>Dothideomycetidae</taxon>
        <taxon>Mycosphaerellales</taxon>
        <taxon>Teratosphaeriaceae</taxon>
        <taxon>Oleoguttula</taxon>
    </lineage>
</organism>
<feature type="region of interest" description="Disordered" evidence="1">
    <location>
        <begin position="189"/>
        <end position="483"/>
    </location>
</feature>
<keyword evidence="3" id="KW-1185">Reference proteome</keyword>
<protein>
    <submittedName>
        <fullName evidence="2">Uncharacterized protein</fullName>
    </submittedName>
</protein>
<dbReference type="AlphaFoldDB" id="A0AAV9JLN3"/>
<evidence type="ECO:0000313" key="3">
    <source>
        <dbReference type="Proteomes" id="UP001324427"/>
    </source>
</evidence>
<gene>
    <name evidence="2" type="ORF">LTR36_002765</name>
</gene>
<feature type="compositionally biased region" description="Pro residues" evidence="1">
    <location>
        <begin position="461"/>
        <end position="474"/>
    </location>
</feature>
<dbReference type="Proteomes" id="UP001324427">
    <property type="component" value="Unassembled WGS sequence"/>
</dbReference>
<feature type="compositionally biased region" description="Low complexity" evidence="1">
    <location>
        <begin position="385"/>
        <end position="426"/>
    </location>
</feature>
<feature type="compositionally biased region" description="Basic and acidic residues" evidence="1">
    <location>
        <begin position="543"/>
        <end position="555"/>
    </location>
</feature>
<feature type="compositionally biased region" description="Pro residues" evidence="1">
    <location>
        <begin position="328"/>
        <end position="337"/>
    </location>
</feature>
<feature type="compositionally biased region" description="Low complexity" evidence="1">
    <location>
        <begin position="338"/>
        <end position="350"/>
    </location>
</feature>
<dbReference type="EMBL" id="JAVFHQ010000019">
    <property type="protein sequence ID" value="KAK4545415.1"/>
    <property type="molecule type" value="Genomic_DNA"/>
</dbReference>
<feature type="compositionally biased region" description="Polar residues" evidence="1">
    <location>
        <begin position="373"/>
        <end position="382"/>
    </location>
</feature>
<feature type="compositionally biased region" description="Polar residues" evidence="1">
    <location>
        <begin position="271"/>
        <end position="303"/>
    </location>
</feature>
<sequence>MPAIPGETLLTTLFADAHYYFSDPSVKPQHHRFDRGSYVYIYHNATEHKAKLEVANHAGSPDQDAFSGSLQAASVQYSFKQPTLVTLRVDAYIQDQSQWHLPSYNERNEQKYLYKLHSVDIYLWTEKDAAAFLGHLKAVMPASRLEIKDAPSTTAAVTSDLPAEHRSSMSPVVQQLEHTAIGAHFPPRAESTVSAHGFPGPPTPATSVGGATASPQQRSPPYAAPMAYNPAAPPAPEPIAHREKTPPPPDDGSGHGLTGASAGKYDARPQYASTPQAYQPHSNQPTPQQAYFSGPPQQASLNAAASGFAGPPRGTPPNSGQRTYSAGLPPPPPPSGGPSPLHQQQQQQQHYAPSFAGPPVDQNAQPTSPPPHQQNFNRQSSFGGPPAAAAQYATYPTQPQPQTQTQTQYASFGPTSPGFGPSLGSPGMPPTPGYQSMQQQPPTPSAPPAYGMHTPLQSPGLLPPPPPLTQPPPQQAQQQPAVAGYSGYNYSAAQTPAAAAPLNAYGAYTGDVHGQTYRPTEAEAAHGHGHHAAKPPPVSRQDSSTKVRMEERVSGVEKRVGGFLKRLDKLI</sequence>
<proteinExistence type="predicted"/>
<accession>A0AAV9JLN3</accession>
<feature type="compositionally biased region" description="Low complexity" evidence="1">
    <location>
        <begin position="220"/>
        <end position="230"/>
    </location>
</feature>
<evidence type="ECO:0000313" key="2">
    <source>
        <dbReference type="EMBL" id="KAK4545415.1"/>
    </source>
</evidence>